<accession>A0A453SS81</accession>
<organism evidence="2 3">
    <name type="scientific">Aegilops tauschii subsp. strangulata</name>
    <name type="common">Goatgrass</name>
    <dbReference type="NCBI Taxonomy" id="200361"/>
    <lineage>
        <taxon>Eukaryota</taxon>
        <taxon>Viridiplantae</taxon>
        <taxon>Streptophyta</taxon>
        <taxon>Embryophyta</taxon>
        <taxon>Tracheophyta</taxon>
        <taxon>Spermatophyta</taxon>
        <taxon>Magnoliopsida</taxon>
        <taxon>Liliopsida</taxon>
        <taxon>Poales</taxon>
        <taxon>Poaceae</taxon>
        <taxon>BOP clade</taxon>
        <taxon>Pooideae</taxon>
        <taxon>Triticodae</taxon>
        <taxon>Triticeae</taxon>
        <taxon>Triticinae</taxon>
        <taxon>Aegilops</taxon>
    </lineage>
</organism>
<proteinExistence type="predicted"/>
<evidence type="ECO:0000313" key="3">
    <source>
        <dbReference type="Proteomes" id="UP000015105"/>
    </source>
</evidence>
<dbReference type="PANTHER" id="PTHR33065:SF101">
    <property type="entry name" value="DUF6598 DOMAIN-CONTAINING PROTEIN"/>
    <property type="match status" value="1"/>
</dbReference>
<dbReference type="EnsemblPlants" id="AET7Gv21051300.2">
    <property type="protein sequence ID" value="AET7Gv21051300.2"/>
    <property type="gene ID" value="AET7Gv21051300"/>
</dbReference>
<reference evidence="2" key="3">
    <citation type="journal article" date="2017" name="Nature">
        <title>Genome sequence of the progenitor of the wheat D genome Aegilops tauschii.</title>
        <authorList>
            <person name="Luo M.C."/>
            <person name="Gu Y.Q."/>
            <person name="Puiu D."/>
            <person name="Wang H."/>
            <person name="Twardziok S.O."/>
            <person name="Deal K.R."/>
            <person name="Huo N."/>
            <person name="Zhu T."/>
            <person name="Wang L."/>
            <person name="Wang Y."/>
            <person name="McGuire P.E."/>
            <person name="Liu S."/>
            <person name="Long H."/>
            <person name="Ramasamy R.K."/>
            <person name="Rodriguez J.C."/>
            <person name="Van S.L."/>
            <person name="Yuan L."/>
            <person name="Wang Z."/>
            <person name="Xia Z."/>
            <person name="Xiao L."/>
            <person name="Anderson O.D."/>
            <person name="Ouyang S."/>
            <person name="Liang Y."/>
            <person name="Zimin A.V."/>
            <person name="Pertea G."/>
            <person name="Qi P."/>
            <person name="Bennetzen J.L."/>
            <person name="Dai X."/>
            <person name="Dawson M.W."/>
            <person name="Muller H.G."/>
            <person name="Kugler K."/>
            <person name="Rivarola-Duarte L."/>
            <person name="Spannagl M."/>
            <person name="Mayer K.F.X."/>
            <person name="Lu F.H."/>
            <person name="Bevan M.W."/>
            <person name="Leroy P."/>
            <person name="Li P."/>
            <person name="You F.M."/>
            <person name="Sun Q."/>
            <person name="Liu Z."/>
            <person name="Lyons E."/>
            <person name="Wicker T."/>
            <person name="Salzberg S.L."/>
            <person name="Devos K.M."/>
            <person name="Dvorak J."/>
        </authorList>
    </citation>
    <scope>NUCLEOTIDE SEQUENCE [LARGE SCALE GENOMIC DNA]</scope>
    <source>
        <strain evidence="2">cv. AL8/78</strain>
    </source>
</reference>
<dbReference type="Gramene" id="AET7Gv21051300.2">
    <property type="protein sequence ID" value="AET7Gv21051300.2"/>
    <property type="gene ID" value="AET7Gv21051300"/>
</dbReference>
<reference evidence="2" key="4">
    <citation type="submission" date="2019-03" db="UniProtKB">
        <authorList>
            <consortium name="EnsemblPlants"/>
        </authorList>
    </citation>
    <scope>IDENTIFICATION</scope>
</reference>
<dbReference type="Pfam" id="PF20241">
    <property type="entry name" value="DUF6598"/>
    <property type="match status" value="1"/>
</dbReference>
<feature type="domain" description="DUF6598" evidence="1">
    <location>
        <begin position="218"/>
        <end position="445"/>
    </location>
</feature>
<reference evidence="2" key="5">
    <citation type="journal article" date="2021" name="G3 (Bethesda)">
        <title>Aegilops tauschii genome assembly Aet v5.0 features greater sequence contiguity and improved annotation.</title>
        <authorList>
            <person name="Wang L."/>
            <person name="Zhu T."/>
            <person name="Rodriguez J.C."/>
            <person name="Deal K.R."/>
            <person name="Dubcovsky J."/>
            <person name="McGuire P.E."/>
            <person name="Lux T."/>
            <person name="Spannagl M."/>
            <person name="Mayer K.F.X."/>
            <person name="Baldrich P."/>
            <person name="Meyers B.C."/>
            <person name="Huo N."/>
            <person name="Gu Y.Q."/>
            <person name="Zhou H."/>
            <person name="Devos K.M."/>
            <person name="Bennetzen J.L."/>
            <person name="Unver T."/>
            <person name="Budak H."/>
            <person name="Gulick P.J."/>
            <person name="Galiba G."/>
            <person name="Kalapos B."/>
            <person name="Nelson D.R."/>
            <person name="Li P."/>
            <person name="You F.M."/>
            <person name="Luo M.C."/>
            <person name="Dvorak J."/>
        </authorList>
    </citation>
    <scope>NUCLEOTIDE SEQUENCE [LARGE SCALE GENOMIC DNA]</scope>
    <source>
        <strain evidence="2">cv. AL8/78</strain>
    </source>
</reference>
<dbReference type="Proteomes" id="UP000015105">
    <property type="component" value="Chromosome 7D"/>
</dbReference>
<reference evidence="3" key="1">
    <citation type="journal article" date="2014" name="Science">
        <title>Ancient hybridizations among the ancestral genomes of bread wheat.</title>
        <authorList>
            <consortium name="International Wheat Genome Sequencing Consortium,"/>
            <person name="Marcussen T."/>
            <person name="Sandve S.R."/>
            <person name="Heier L."/>
            <person name="Spannagl M."/>
            <person name="Pfeifer M."/>
            <person name="Jakobsen K.S."/>
            <person name="Wulff B.B."/>
            <person name="Steuernagel B."/>
            <person name="Mayer K.F."/>
            <person name="Olsen O.A."/>
        </authorList>
    </citation>
    <scope>NUCLEOTIDE SEQUENCE [LARGE SCALE GENOMIC DNA]</scope>
    <source>
        <strain evidence="3">cv. AL8/78</strain>
    </source>
</reference>
<reference evidence="3" key="2">
    <citation type="journal article" date="2017" name="Nat. Plants">
        <title>The Aegilops tauschii genome reveals multiple impacts of transposons.</title>
        <authorList>
            <person name="Zhao G."/>
            <person name="Zou C."/>
            <person name="Li K."/>
            <person name="Wang K."/>
            <person name="Li T."/>
            <person name="Gao L."/>
            <person name="Zhang X."/>
            <person name="Wang H."/>
            <person name="Yang Z."/>
            <person name="Liu X."/>
            <person name="Jiang W."/>
            <person name="Mao L."/>
            <person name="Kong X."/>
            <person name="Jiao Y."/>
            <person name="Jia J."/>
        </authorList>
    </citation>
    <scope>NUCLEOTIDE SEQUENCE [LARGE SCALE GENOMIC DNA]</scope>
    <source>
        <strain evidence="3">cv. AL8/78</strain>
    </source>
</reference>
<dbReference type="InterPro" id="IPR046533">
    <property type="entry name" value="DUF6598"/>
</dbReference>
<keyword evidence="3" id="KW-1185">Reference proteome</keyword>
<evidence type="ECO:0000313" key="2">
    <source>
        <dbReference type="EnsemblPlants" id="AET7Gv21051300.2"/>
    </source>
</evidence>
<sequence length="454" mass="50191">NTSSPHSQRRHTPSLPPPRAEMPILCQIFRLLRRPGVATFHDPMLRLSSTSRPLLSFTASAPPCWSPPPLAPRVFPLMAPDLLVRRVSRFPPRSRSMSSNSGLEDKRLLISSANDHSVISQGTKNVETSGTTLEVIDEKGRSIDSKDTKSALIASGDEVFPMELLPESTHRDGSIHRSTHAWKKNYAVDDRSETRLADPKDCVFRNGKCKRHKPSRVLQIFSLKLVELTVDVGPVELYGYIAVRDCLDTLLNYVVNISRDDHVIVKQGSLINMAGPKRGIDMYCAVLVEFDIRIKAGKAERDDHQLIDGVSGIDDLWGVWNQAFTNRIYGDCGAVDITLARIDKAVMANVEVVVSEVQSSFELCFSCFIGGYNEEIRLFDGAIGESHLLKRSVVAVADGSTLDLKFKVASGPFGSAEHCCSFKADTHGLETHEIKTEFGLMSVKVTWSTLLSSQ</sequence>
<dbReference type="STRING" id="200361.A0A453SS81"/>
<name>A0A453SS81_AEGTS</name>
<dbReference type="PANTHER" id="PTHR33065">
    <property type="entry name" value="OS07G0486400 PROTEIN"/>
    <property type="match status" value="1"/>
</dbReference>
<evidence type="ECO:0000259" key="1">
    <source>
        <dbReference type="Pfam" id="PF20241"/>
    </source>
</evidence>
<protein>
    <recommendedName>
        <fullName evidence="1">DUF6598 domain-containing protein</fullName>
    </recommendedName>
</protein>
<dbReference type="AlphaFoldDB" id="A0A453SS81"/>